<sequence length="103" mass="11701">MMVGPTRVFFMDEISNGLDSATTFHIMNAIKHSSHILEETTMISLLQPSSEVYDLFDDIILLAKGTIVYHGLRENVLPFFQHMGFKCPATIQLPDFLQQVLSR</sequence>
<dbReference type="AlphaFoldDB" id="S8CDC0"/>
<dbReference type="InterPro" id="IPR027417">
    <property type="entry name" value="P-loop_NTPase"/>
</dbReference>
<keyword evidence="5" id="KW-1185">Reference proteome</keyword>
<keyword evidence="1" id="KW-0813">Transport</keyword>
<proteinExistence type="predicted"/>
<evidence type="ECO:0000256" key="2">
    <source>
        <dbReference type="ARBA" id="ARBA00023136"/>
    </source>
</evidence>
<name>S8CDC0_9LAMI</name>
<dbReference type="Proteomes" id="UP000015453">
    <property type="component" value="Unassembled WGS sequence"/>
</dbReference>
<organism evidence="4 5">
    <name type="scientific">Genlisea aurea</name>
    <dbReference type="NCBI Taxonomy" id="192259"/>
    <lineage>
        <taxon>Eukaryota</taxon>
        <taxon>Viridiplantae</taxon>
        <taxon>Streptophyta</taxon>
        <taxon>Embryophyta</taxon>
        <taxon>Tracheophyta</taxon>
        <taxon>Spermatophyta</taxon>
        <taxon>Magnoliopsida</taxon>
        <taxon>eudicotyledons</taxon>
        <taxon>Gunneridae</taxon>
        <taxon>Pentapetalae</taxon>
        <taxon>asterids</taxon>
        <taxon>lamiids</taxon>
        <taxon>Lamiales</taxon>
        <taxon>Lentibulariaceae</taxon>
        <taxon>Genlisea</taxon>
    </lineage>
</organism>
<dbReference type="EMBL" id="AUSU01006137">
    <property type="protein sequence ID" value="EPS62451.1"/>
    <property type="molecule type" value="Genomic_DNA"/>
</dbReference>
<dbReference type="Gene3D" id="3.40.50.300">
    <property type="entry name" value="P-loop containing nucleotide triphosphate hydrolases"/>
    <property type="match status" value="1"/>
</dbReference>
<gene>
    <name evidence="4" type="ORF">M569_12339</name>
</gene>
<evidence type="ECO:0000259" key="3">
    <source>
        <dbReference type="Pfam" id="PF19055"/>
    </source>
</evidence>
<evidence type="ECO:0000313" key="5">
    <source>
        <dbReference type="Proteomes" id="UP000015453"/>
    </source>
</evidence>
<dbReference type="PANTHER" id="PTHR19241">
    <property type="entry name" value="ATP-BINDING CASSETTE TRANSPORTER"/>
    <property type="match status" value="1"/>
</dbReference>
<dbReference type="SUPFAM" id="SSF52540">
    <property type="entry name" value="P-loop containing nucleoside triphosphate hydrolases"/>
    <property type="match status" value="1"/>
</dbReference>
<protein>
    <recommendedName>
        <fullName evidence="3">ABC transporter family G domain-containing protein</fullName>
    </recommendedName>
</protein>
<dbReference type="OrthoDB" id="902844at2759"/>
<keyword evidence="2" id="KW-0472">Membrane</keyword>
<evidence type="ECO:0000313" key="4">
    <source>
        <dbReference type="EMBL" id="EPS62451.1"/>
    </source>
</evidence>
<comment type="caution">
    <text evidence="4">The sequence shown here is derived from an EMBL/GenBank/DDBJ whole genome shotgun (WGS) entry which is preliminary data.</text>
</comment>
<dbReference type="GO" id="GO:0140359">
    <property type="term" value="F:ABC-type transporter activity"/>
    <property type="evidence" value="ECO:0007669"/>
    <property type="project" value="InterPro"/>
</dbReference>
<reference evidence="4 5" key="1">
    <citation type="journal article" date="2013" name="BMC Genomics">
        <title>The miniature genome of a carnivorous plant Genlisea aurea contains a low number of genes and short non-coding sequences.</title>
        <authorList>
            <person name="Leushkin E.V."/>
            <person name="Sutormin R.A."/>
            <person name="Nabieva E.R."/>
            <person name="Penin A.A."/>
            <person name="Kondrashov A.S."/>
            <person name="Logacheva M.D."/>
        </authorList>
    </citation>
    <scope>NUCLEOTIDE SEQUENCE [LARGE SCALE GENOMIC DNA]</scope>
</reference>
<dbReference type="InterPro" id="IPR043926">
    <property type="entry name" value="ABCG_dom"/>
</dbReference>
<feature type="domain" description="ABC transporter family G" evidence="3">
    <location>
        <begin position="47"/>
        <end position="101"/>
    </location>
</feature>
<evidence type="ECO:0000256" key="1">
    <source>
        <dbReference type="ARBA" id="ARBA00022448"/>
    </source>
</evidence>
<accession>S8CDC0</accession>
<dbReference type="Pfam" id="PF19055">
    <property type="entry name" value="ABC2_membrane_7"/>
    <property type="match status" value="1"/>
</dbReference>